<feature type="compositionally biased region" description="Low complexity" evidence="1">
    <location>
        <begin position="83"/>
        <end position="95"/>
    </location>
</feature>
<proteinExistence type="predicted"/>
<evidence type="ECO:0000256" key="2">
    <source>
        <dbReference type="SAM" id="SignalP"/>
    </source>
</evidence>
<feature type="signal peptide" evidence="2">
    <location>
        <begin position="1"/>
        <end position="23"/>
    </location>
</feature>
<keyword evidence="2" id="KW-0732">Signal</keyword>
<dbReference type="Pfam" id="PF13511">
    <property type="entry name" value="DUF4124"/>
    <property type="match status" value="1"/>
</dbReference>
<keyword evidence="5" id="KW-1185">Reference proteome</keyword>
<evidence type="ECO:0000313" key="5">
    <source>
        <dbReference type="Proteomes" id="UP001501294"/>
    </source>
</evidence>
<comment type="caution">
    <text evidence="4">The sequence shown here is derived from an EMBL/GenBank/DDBJ whole genome shotgun (WGS) entry which is preliminary data.</text>
</comment>
<reference evidence="5" key="1">
    <citation type="journal article" date="2019" name="Int. J. Syst. Evol. Microbiol.">
        <title>The Global Catalogue of Microorganisms (GCM) 10K type strain sequencing project: providing services to taxonomists for standard genome sequencing and annotation.</title>
        <authorList>
            <consortium name="The Broad Institute Genomics Platform"/>
            <consortium name="The Broad Institute Genome Sequencing Center for Infectious Disease"/>
            <person name="Wu L."/>
            <person name="Ma J."/>
        </authorList>
    </citation>
    <scope>NUCLEOTIDE SEQUENCE [LARGE SCALE GENOMIC DNA]</scope>
    <source>
        <strain evidence="5">JCM 17727</strain>
    </source>
</reference>
<feature type="region of interest" description="Disordered" evidence="1">
    <location>
        <begin position="36"/>
        <end position="96"/>
    </location>
</feature>
<dbReference type="RefSeq" id="WP_223577679.1">
    <property type="nucleotide sequence ID" value="NZ_BAABFU010000002.1"/>
</dbReference>
<gene>
    <name evidence="4" type="ORF">GCM10023150_10930</name>
</gene>
<evidence type="ECO:0000259" key="3">
    <source>
        <dbReference type="Pfam" id="PF13511"/>
    </source>
</evidence>
<protein>
    <submittedName>
        <fullName evidence="4">DUF4124 domain-containing protein</fullName>
    </submittedName>
</protein>
<evidence type="ECO:0000256" key="1">
    <source>
        <dbReference type="SAM" id="MobiDB-lite"/>
    </source>
</evidence>
<evidence type="ECO:0000313" key="4">
    <source>
        <dbReference type="EMBL" id="GAA4348006.1"/>
    </source>
</evidence>
<name>A0ABP8HZ73_9GAMM</name>
<feature type="domain" description="DUF4124" evidence="3">
    <location>
        <begin position="15"/>
        <end position="62"/>
    </location>
</feature>
<dbReference type="EMBL" id="BAABFU010000002">
    <property type="protein sequence ID" value="GAA4348006.1"/>
    <property type="molecule type" value="Genomic_DNA"/>
</dbReference>
<feature type="compositionally biased region" description="Polar residues" evidence="1">
    <location>
        <begin position="54"/>
        <end position="76"/>
    </location>
</feature>
<sequence>MINKKALLISTLTALTISFSAVADKPIYKWKDSQGNIKYTQSKPPRGTEYEAIYQNTSKKPPEDNANSDTESSITAEQDDILAQQQAEKQRVQQANEEIRRKNCEIAKNNMQSLETNQRIMIMEDGKEKMISGEDRIARLNTAKGNVAKYCN</sequence>
<accession>A0ABP8HZ73</accession>
<dbReference type="Proteomes" id="UP001501294">
    <property type="component" value="Unassembled WGS sequence"/>
</dbReference>
<organism evidence="4 5">
    <name type="scientific">Kangiella taiwanensis</name>
    <dbReference type="NCBI Taxonomy" id="1079179"/>
    <lineage>
        <taxon>Bacteria</taxon>
        <taxon>Pseudomonadati</taxon>
        <taxon>Pseudomonadota</taxon>
        <taxon>Gammaproteobacteria</taxon>
        <taxon>Kangiellales</taxon>
        <taxon>Kangiellaceae</taxon>
        <taxon>Kangiella</taxon>
    </lineage>
</organism>
<feature type="chain" id="PRO_5046493091" evidence="2">
    <location>
        <begin position="24"/>
        <end position="152"/>
    </location>
</feature>
<dbReference type="InterPro" id="IPR025392">
    <property type="entry name" value="DUF4124"/>
</dbReference>